<reference evidence="3" key="1">
    <citation type="journal article" date="2005" name="Nature">
        <title>The map-based sequence of the rice genome.</title>
        <authorList>
            <consortium name="International rice genome sequencing project (IRGSP)"/>
            <person name="Matsumoto T."/>
            <person name="Wu J."/>
            <person name="Kanamori H."/>
            <person name="Katayose Y."/>
            <person name="Fujisawa M."/>
            <person name="Namiki N."/>
            <person name="Mizuno H."/>
            <person name="Yamamoto K."/>
            <person name="Antonio B.A."/>
            <person name="Baba T."/>
            <person name="Sakata K."/>
            <person name="Nagamura Y."/>
            <person name="Aoki H."/>
            <person name="Arikawa K."/>
            <person name="Arita K."/>
            <person name="Bito T."/>
            <person name="Chiden Y."/>
            <person name="Fujitsuka N."/>
            <person name="Fukunaka R."/>
            <person name="Hamada M."/>
            <person name="Harada C."/>
            <person name="Hayashi A."/>
            <person name="Hijishita S."/>
            <person name="Honda M."/>
            <person name="Hosokawa S."/>
            <person name="Ichikawa Y."/>
            <person name="Idonuma A."/>
            <person name="Iijima M."/>
            <person name="Ikeda M."/>
            <person name="Ikeno M."/>
            <person name="Ito K."/>
            <person name="Ito S."/>
            <person name="Ito T."/>
            <person name="Ito Y."/>
            <person name="Ito Y."/>
            <person name="Iwabuchi A."/>
            <person name="Kamiya K."/>
            <person name="Karasawa W."/>
            <person name="Kurita K."/>
            <person name="Katagiri S."/>
            <person name="Kikuta A."/>
            <person name="Kobayashi H."/>
            <person name="Kobayashi N."/>
            <person name="Machita K."/>
            <person name="Maehara T."/>
            <person name="Masukawa M."/>
            <person name="Mizubayashi T."/>
            <person name="Mukai Y."/>
            <person name="Nagasaki H."/>
            <person name="Nagata Y."/>
            <person name="Naito S."/>
            <person name="Nakashima M."/>
            <person name="Nakama Y."/>
            <person name="Nakamichi Y."/>
            <person name="Nakamura M."/>
            <person name="Meguro A."/>
            <person name="Negishi M."/>
            <person name="Ohta I."/>
            <person name="Ohta T."/>
            <person name="Okamoto M."/>
            <person name="Ono N."/>
            <person name="Saji S."/>
            <person name="Sakaguchi M."/>
            <person name="Sakai K."/>
            <person name="Shibata M."/>
            <person name="Shimokawa T."/>
            <person name="Song J."/>
            <person name="Takazaki Y."/>
            <person name="Terasawa K."/>
            <person name="Tsugane M."/>
            <person name="Tsuji K."/>
            <person name="Ueda S."/>
            <person name="Waki K."/>
            <person name="Yamagata H."/>
            <person name="Yamamoto M."/>
            <person name="Yamamoto S."/>
            <person name="Yamane H."/>
            <person name="Yoshiki S."/>
            <person name="Yoshihara R."/>
            <person name="Yukawa K."/>
            <person name="Zhong H."/>
            <person name="Yano M."/>
            <person name="Yuan Q."/>
            <person name="Ouyang S."/>
            <person name="Liu J."/>
            <person name="Jones K.M."/>
            <person name="Gansberger K."/>
            <person name="Moffat K."/>
            <person name="Hill J."/>
            <person name="Bera J."/>
            <person name="Fadrosh D."/>
            <person name="Jin S."/>
            <person name="Johri S."/>
            <person name="Kim M."/>
            <person name="Overton L."/>
            <person name="Reardon M."/>
            <person name="Tsitrin T."/>
            <person name="Vuong H."/>
            <person name="Weaver B."/>
            <person name="Ciecko A."/>
            <person name="Tallon L."/>
            <person name="Jackson J."/>
            <person name="Pai G."/>
            <person name="Aken S.V."/>
            <person name="Utterback T."/>
            <person name="Reidmuller S."/>
            <person name="Feldblyum T."/>
            <person name="Hsiao J."/>
            <person name="Zismann V."/>
            <person name="Iobst S."/>
            <person name="de Vazeille A.R."/>
            <person name="Buell C.R."/>
            <person name="Ying K."/>
            <person name="Li Y."/>
            <person name="Lu T."/>
            <person name="Huang Y."/>
            <person name="Zhao Q."/>
            <person name="Feng Q."/>
            <person name="Zhang L."/>
            <person name="Zhu J."/>
            <person name="Weng Q."/>
            <person name="Mu J."/>
            <person name="Lu Y."/>
            <person name="Fan D."/>
            <person name="Liu Y."/>
            <person name="Guan J."/>
            <person name="Zhang Y."/>
            <person name="Yu S."/>
            <person name="Liu X."/>
            <person name="Zhang Y."/>
            <person name="Hong G."/>
            <person name="Han B."/>
            <person name="Choisne N."/>
            <person name="Demange N."/>
            <person name="Orjeda G."/>
            <person name="Samain S."/>
            <person name="Cattolico L."/>
            <person name="Pelletier E."/>
            <person name="Couloux A."/>
            <person name="Segurens B."/>
            <person name="Wincker P."/>
            <person name="D'Hont A."/>
            <person name="Scarpelli C."/>
            <person name="Weissenbach J."/>
            <person name="Salanoubat M."/>
            <person name="Quetier F."/>
            <person name="Yu Y."/>
            <person name="Kim H.R."/>
            <person name="Rambo T."/>
            <person name="Currie J."/>
            <person name="Collura K."/>
            <person name="Luo M."/>
            <person name="Yang T."/>
            <person name="Ammiraju J.S.S."/>
            <person name="Engler F."/>
            <person name="Soderlund C."/>
            <person name="Wing R.A."/>
            <person name="Palmer L.E."/>
            <person name="de la Bastide M."/>
            <person name="Spiegel L."/>
            <person name="Nascimento L."/>
            <person name="Zutavern T."/>
            <person name="O'Shaughnessy A."/>
            <person name="Dike S."/>
            <person name="Dedhia N."/>
            <person name="Preston R."/>
            <person name="Balija V."/>
            <person name="McCombie W.R."/>
            <person name="Chow T."/>
            <person name="Chen H."/>
            <person name="Chung M."/>
            <person name="Chen C."/>
            <person name="Shaw J."/>
            <person name="Wu H."/>
            <person name="Hsiao K."/>
            <person name="Chao Y."/>
            <person name="Chu M."/>
            <person name="Cheng C."/>
            <person name="Hour A."/>
            <person name="Lee P."/>
            <person name="Lin S."/>
            <person name="Lin Y."/>
            <person name="Liou J."/>
            <person name="Liu S."/>
            <person name="Hsing Y."/>
            <person name="Raghuvanshi S."/>
            <person name="Mohanty A."/>
            <person name="Bharti A.K."/>
            <person name="Gaur A."/>
            <person name="Gupta V."/>
            <person name="Kumar D."/>
            <person name="Ravi V."/>
            <person name="Vij S."/>
            <person name="Kapur A."/>
            <person name="Khurana P."/>
            <person name="Khurana P."/>
            <person name="Khurana J.P."/>
            <person name="Tyagi A.K."/>
            <person name="Gaikwad K."/>
            <person name="Singh A."/>
            <person name="Dalal V."/>
            <person name="Srivastava S."/>
            <person name="Dixit A."/>
            <person name="Pal A.K."/>
            <person name="Ghazi I.A."/>
            <person name="Yadav M."/>
            <person name="Pandit A."/>
            <person name="Bhargava A."/>
            <person name="Sureshbabu K."/>
            <person name="Batra K."/>
            <person name="Sharma T.R."/>
            <person name="Mohapatra T."/>
            <person name="Singh N.K."/>
            <person name="Messing J."/>
            <person name="Nelson A.B."/>
            <person name="Fuks G."/>
            <person name="Kavchok S."/>
            <person name="Keizer G."/>
            <person name="Linton E."/>
            <person name="Llaca V."/>
            <person name="Song R."/>
            <person name="Tanyolac B."/>
            <person name="Young S."/>
            <person name="Ho-Il K."/>
            <person name="Hahn J.H."/>
            <person name="Sangsakoo G."/>
            <person name="Vanavichit A."/>
            <person name="de Mattos Luiz.A.T."/>
            <person name="Zimmer P.D."/>
            <person name="Malone G."/>
            <person name="Dellagostin O."/>
            <person name="de Oliveira A.C."/>
            <person name="Bevan M."/>
            <person name="Bancroft I."/>
            <person name="Minx P."/>
            <person name="Cordum H."/>
            <person name="Wilson R."/>
            <person name="Cheng Z."/>
            <person name="Jin W."/>
            <person name="Jiang J."/>
            <person name="Leong S.A."/>
            <person name="Iwama H."/>
            <person name="Gojobori T."/>
            <person name="Itoh T."/>
            <person name="Niimura Y."/>
            <person name="Fujii Y."/>
            <person name="Habara T."/>
            <person name="Sakai H."/>
            <person name="Sato Y."/>
            <person name="Wilson G."/>
            <person name="Kumar K."/>
            <person name="McCouch S."/>
            <person name="Juretic N."/>
            <person name="Hoen D."/>
            <person name="Wright S."/>
            <person name="Bruskiewich R."/>
            <person name="Bureau T."/>
            <person name="Miyao A."/>
            <person name="Hirochika H."/>
            <person name="Nishikawa T."/>
            <person name="Kadowaki K."/>
            <person name="Sugiura M."/>
            <person name="Burr B."/>
            <person name="Sasaki T."/>
        </authorList>
    </citation>
    <scope>NUCLEOTIDE SEQUENCE [LARGE SCALE GENOMIC DNA]</scope>
    <source>
        <strain evidence="3">cv. Nipponbare</strain>
    </source>
</reference>
<dbReference type="Proteomes" id="UP000000763">
    <property type="component" value="Chromosome 2"/>
</dbReference>
<name>A0A0P0VGC1_ORYSJ</name>
<gene>
    <name evidence="2" type="primary">OJ1006_D05.11</name>
</gene>
<dbReference type="EMBL" id="AP004039">
    <property type="protein sequence ID" value="BAD25035.1"/>
    <property type="molecule type" value="Genomic_DNA"/>
</dbReference>
<accession>A0A0P0VGC1</accession>
<dbReference type="Gramene" id="Os02t0214050-01">
    <property type="protein sequence ID" value="Os02t0214050-01"/>
    <property type="gene ID" value="Os02g0214050"/>
</dbReference>
<evidence type="ECO:0000313" key="2">
    <source>
        <dbReference type="EMBL" id="BAD25035.1"/>
    </source>
</evidence>
<dbReference type="AlphaFoldDB" id="A0A0P0VGC1"/>
<keyword evidence="1" id="KW-0472">Membrane</keyword>
<organism evidence="2 3">
    <name type="scientific">Oryza sativa subsp. japonica</name>
    <name type="common">Rice</name>
    <dbReference type="NCBI Taxonomy" id="39947"/>
    <lineage>
        <taxon>Eukaryota</taxon>
        <taxon>Viridiplantae</taxon>
        <taxon>Streptophyta</taxon>
        <taxon>Embryophyta</taxon>
        <taxon>Tracheophyta</taxon>
        <taxon>Spermatophyta</taxon>
        <taxon>Magnoliopsida</taxon>
        <taxon>Liliopsida</taxon>
        <taxon>Poales</taxon>
        <taxon>Poaceae</taxon>
        <taxon>BOP clade</taxon>
        <taxon>Oryzoideae</taxon>
        <taxon>Oryzeae</taxon>
        <taxon>Oryzinae</taxon>
        <taxon>Oryza</taxon>
        <taxon>Oryza sativa</taxon>
    </lineage>
</organism>
<proteinExistence type="predicted"/>
<reference evidence="3" key="2">
    <citation type="journal article" date="2008" name="Nucleic Acids Res.">
        <title>The rice annotation project database (RAP-DB): 2008 update.</title>
        <authorList>
            <consortium name="The rice annotation project (RAP)"/>
        </authorList>
    </citation>
    <scope>GENOME REANNOTATION</scope>
    <source>
        <strain evidence="3">cv. Nipponbare</strain>
    </source>
</reference>
<protein>
    <submittedName>
        <fullName evidence="2">Uncharacterized protein</fullName>
    </submittedName>
</protein>
<sequence length="53" mass="5445">MSIVVAPSAIGVLVIVITGGVRVREELSSARSGAVPNQPSLLSLTALSFLLRV</sequence>
<keyword evidence="1" id="KW-0812">Transmembrane</keyword>
<feature type="transmembrane region" description="Helical" evidence="1">
    <location>
        <begin position="6"/>
        <end position="23"/>
    </location>
</feature>
<evidence type="ECO:0000256" key="1">
    <source>
        <dbReference type="SAM" id="Phobius"/>
    </source>
</evidence>
<keyword evidence="1" id="KW-1133">Transmembrane helix</keyword>
<evidence type="ECO:0000313" key="3">
    <source>
        <dbReference type="Proteomes" id="UP000000763"/>
    </source>
</evidence>